<dbReference type="EMBL" id="RJKX01000015">
    <property type="protein sequence ID" value="ROP84316.1"/>
    <property type="molecule type" value="Genomic_DNA"/>
</dbReference>
<protein>
    <recommendedName>
        <fullName evidence="4">PXPV repeat-containing protein</fullName>
    </recommendedName>
</protein>
<sequence length="93" mass="10263">MNRLLKIAAPALAAIGVLAVTAPAEARCWYDSYGNQICRRGPPPPPVYYAPPPPVYYAPPPRYYAPPPRAYYAPPPPRYYGPSRPVVNFGVTF</sequence>
<gene>
    <name evidence="2" type="ORF">EDC65_3666</name>
</gene>
<dbReference type="RefSeq" id="WP_123692155.1">
    <property type="nucleotide sequence ID" value="NZ_AP019700.1"/>
</dbReference>
<evidence type="ECO:0000313" key="2">
    <source>
        <dbReference type="EMBL" id="ROP84316.1"/>
    </source>
</evidence>
<keyword evidence="3" id="KW-1185">Reference proteome</keyword>
<evidence type="ECO:0000313" key="3">
    <source>
        <dbReference type="Proteomes" id="UP000278222"/>
    </source>
</evidence>
<organism evidence="2 3">
    <name type="scientific">Stella humosa</name>
    <dbReference type="NCBI Taxonomy" id="94"/>
    <lineage>
        <taxon>Bacteria</taxon>
        <taxon>Pseudomonadati</taxon>
        <taxon>Pseudomonadota</taxon>
        <taxon>Alphaproteobacteria</taxon>
        <taxon>Rhodospirillales</taxon>
        <taxon>Stellaceae</taxon>
        <taxon>Stella</taxon>
    </lineage>
</organism>
<dbReference type="Proteomes" id="UP000278222">
    <property type="component" value="Unassembled WGS sequence"/>
</dbReference>
<feature type="signal peptide" evidence="1">
    <location>
        <begin position="1"/>
        <end position="26"/>
    </location>
</feature>
<name>A0A3N1L1I0_9PROT</name>
<feature type="chain" id="PRO_5018003372" description="PXPV repeat-containing protein" evidence="1">
    <location>
        <begin position="27"/>
        <end position="93"/>
    </location>
</feature>
<proteinExistence type="predicted"/>
<keyword evidence="1" id="KW-0732">Signal</keyword>
<dbReference type="AlphaFoldDB" id="A0A3N1L1I0"/>
<evidence type="ECO:0008006" key="4">
    <source>
        <dbReference type="Google" id="ProtNLM"/>
    </source>
</evidence>
<accession>A0A3N1L1I0</accession>
<reference evidence="2 3" key="1">
    <citation type="submission" date="2018-11" db="EMBL/GenBank/DDBJ databases">
        <title>Genomic Encyclopedia of Type Strains, Phase IV (KMG-IV): sequencing the most valuable type-strain genomes for metagenomic binning, comparative biology and taxonomic classification.</title>
        <authorList>
            <person name="Goeker M."/>
        </authorList>
    </citation>
    <scope>NUCLEOTIDE SEQUENCE [LARGE SCALE GENOMIC DNA]</scope>
    <source>
        <strain evidence="2 3">DSM 5900</strain>
    </source>
</reference>
<evidence type="ECO:0000256" key="1">
    <source>
        <dbReference type="SAM" id="SignalP"/>
    </source>
</evidence>
<comment type="caution">
    <text evidence="2">The sequence shown here is derived from an EMBL/GenBank/DDBJ whole genome shotgun (WGS) entry which is preliminary data.</text>
</comment>